<comment type="similarity">
    <text evidence="1">Belongs to the universal ribosomal protein uS17 family.</text>
</comment>
<accession>A0A061QT75</accession>
<dbReference type="EMBL" id="GBEZ01022982">
    <property type="protein sequence ID" value="JAC63882.1"/>
    <property type="molecule type" value="Transcribed_RNA"/>
</dbReference>
<evidence type="ECO:0000256" key="2">
    <source>
        <dbReference type="ARBA" id="ARBA00022980"/>
    </source>
</evidence>
<name>A0A061QT75_9CHLO</name>
<dbReference type="PANTHER" id="PTHR10744">
    <property type="entry name" value="40S RIBOSOMAL PROTEIN S11 FAMILY MEMBER"/>
    <property type="match status" value="1"/>
</dbReference>
<proteinExistence type="inferred from homology"/>
<dbReference type="GO" id="GO:0005739">
    <property type="term" value="C:mitochondrion"/>
    <property type="evidence" value="ECO:0007669"/>
    <property type="project" value="TreeGrafter"/>
</dbReference>
<keyword evidence="2 4" id="KW-0689">Ribosomal protein</keyword>
<organism evidence="4">
    <name type="scientific">Tetraselmis sp. GSL018</name>
    <dbReference type="NCBI Taxonomy" id="582737"/>
    <lineage>
        <taxon>Eukaryota</taxon>
        <taxon>Viridiplantae</taxon>
        <taxon>Chlorophyta</taxon>
        <taxon>core chlorophytes</taxon>
        <taxon>Chlorodendrophyceae</taxon>
        <taxon>Chlorodendrales</taxon>
        <taxon>Chlorodendraceae</taxon>
        <taxon>Tetraselmis</taxon>
    </lineage>
</organism>
<dbReference type="GO" id="GO:0003735">
    <property type="term" value="F:structural constituent of ribosome"/>
    <property type="evidence" value="ECO:0007669"/>
    <property type="project" value="InterPro"/>
</dbReference>
<dbReference type="CDD" id="cd00364">
    <property type="entry name" value="Ribosomal_uS17"/>
    <property type="match status" value="1"/>
</dbReference>
<dbReference type="InterPro" id="IPR000266">
    <property type="entry name" value="Ribosomal_uS17"/>
</dbReference>
<evidence type="ECO:0000313" key="4">
    <source>
        <dbReference type="EMBL" id="JAC63882.1"/>
    </source>
</evidence>
<gene>
    <name evidence="4" type="primary">RPSQ</name>
    <name evidence="4" type="ORF">TSPGSL018_19550</name>
</gene>
<reference evidence="4" key="1">
    <citation type="submission" date="2014-05" db="EMBL/GenBank/DDBJ databases">
        <title>The transcriptome of the halophilic microalga Tetraselmis sp. GSL018 isolated from the Great Salt Lake, Utah.</title>
        <authorList>
            <person name="Jinkerson R.E."/>
            <person name="D'Adamo S."/>
            <person name="Posewitz M.C."/>
        </authorList>
    </citation>
    <scope>NUCLEOTIDE SEQUENCE</scope>
    <source>
        <strain evidence="4">GSL018</strain>
    </source>
</reference>
<dbReference type="InterPro" id="IPR012340">
    <property type="entry name" value="NA-bd_OB-fold"/>
</dbReference>
<dbReference type="Gene3D" id="2.40.50.140">
    <property type="entry name" value="Nucleic acid-binding proteins"/>
    <property type="match status" value="1"/>
</dbReference>
<dbReference type="NCBIfam" id="NF004123">
    <property type="entry name" value="PRK05610.1"/>
    <property type="match status" value="1"/>
</dbReference>
<dbReference type="SUPFAM" id="SSF50249">
    <property type="entry name" value="Nucleic acid-binding proteins"/>
    <property type="match status" value="1"/>
</dbReference>
<evidence type="ECO:0000256" key="1">
    <source>
        <dbReference type="ARBA" id="ARBA00010254"/>
    </source>
</evidence>
<protein>
    <submittedName>
        <fullName evidence="4">Small subunit ribosomal protein S17</fullName>
    </submittedName>
</protein>
<dbReference type="AlphaFoldDB" id="A0A061QT75"/>
<dbReference type="GO" id="GO:0006412">
    <property type="term" value="P:translation"/>
    <property type="evidence" value="ECO:0007669"/>
    <property type="project" value="InterPro"/>
</dbReference>
<dbReference type="GO" id="GO:1990904">
    <property type="term" value="C:ribonucleoprotein complex"/>
    <property type="evidence" value="ECO:0007669"/>
    <property type="project" value="UniProtKB-KW"/>
</dbReference>
<dbReference type="GO" id="GO:0005840">
    <property type="term" value="C:ribosome"/>
    <property type="evidence" value="ECO:0007669"/>
    <property type="project" value="UniProtKB-KW"/>
</dbReference>
<sequence>MRQFVGKVLSNKMTKSVTVAVTRLMSKPGKYNHIKYQHTKKFMAHDEKNECNIGDIVRIQLCRPLSKNKSFTVTEILQRAKIFDAKQAGSRQAHTAAFAS</sequence>
<evidence type="ECO:0000256" key="3">
    <source>
        <dbReference type="ARBA" id="ARBA00023274"/>
    </source>
</evidence>
<keyword evidence="3" id="KW-0687">Ribonucleoprotein</keyword>
<dbReference type="PANTHER" id="PTHR10744:SF1">
    <property type="entry name" value="SMALL RIBOSOMAL SUBUNIT PROTEIN US17M"/>
    <property type="match status" value="1"/>
</dbReference>
<dbReference type="Pfam" id="PF00366">
    <property type="entry name" value="Ribosomal_S17"/>
    <property type="match status" value="1"/>
</dbReference>